<dbReference type="PANTHER" id="PTHR28629:SF4">
    <property type="entry name" value="TRIOKINASE_FMN CYCLASE"/>
    <property type="match status" value="1"/>
</dbReference>
<feature type="domain" description="DhaL" evidence="3">
    <location>
        <begin position="1"/>
        <end position="201"/>
    </location>
</feature>
<dbReference type="EMBL" id="VDGV01000161">
    <property type="protein sequence ID" value="TNG87044.1"/>
    <property type="molecule type" value="Genomic_DNA"/>
</dbReference>
<dbReference type="EMBL" id="SMCP01000004">
    <property type="protein sequence ID" value="TCV87909.1"/>
    <property type="molecule type" value="Genomic_DNA"/>
</dbReference>
<evidence type="ECO:0000256" key="2">
    <source>
        <dbReference type="ARBA" id="ARBA00022777"/>
    </source>
</evidence>
<dbReference type="GO" id="GO:0004371">
    <property type="term" value="F:glycerone kinase activity"/>
    <property type="evidence" value="ECO:0007669"/>
    <property type="project" value="InterPro"/>
</dbReference>
<dbReference type="InterPro" id="IPR050861">
    <property type="entry name" value="Dihydroxyacetone_Kinase"/>
</dbReference>
<proteinExistence type="predicted"/>
<evidence type="ECO:0000313" key="6">
    <source>
        <dbReference type="Proteomes" id="UP000294619"/>
    </source>
</evidence>
<dbReference type="AlphaFoldDB" id="A0A4V2W2G0"/>
<protein>
    <submittedName>
        <fullName evidence="4">Dihydroxyacetone kinase DhaL subunit</fullName>
    </submittedName>
    <submittedName>
        <fullName evidence="5">Dihydroxyacetone kinase subunit L</fullName>
    </submittedName>
</protein>
<dbReference type="PANTHER" id="PTHR28629">
    <property type="entry name" value="TRIOKINASE/FMN CYCLASE"/>
    <property type="match status" value="1"/>
</dbReference>
<dbReference type="PROSITE" id="PS51480">
    <property type="entry name" value="DHAL"/>
    <property type="match status" value="1"/>
</dbReference>
<gene>
    <name evidence="5" type="primary">dhaL</name>
    <name evidence="4" type="ORF">EDC16_10497</name>
    <name evidence="5" type="ORF">FHQ21_12185</name>
</gene>
<dbReference type="GO" id="GO:0019563">
    <property type="term" value="P:glycerol catabolic process"/>
    <property type="evidence" value="ECO:0007669"/>
    <property type="project" value="TreeGrafter"/>
</dbReference>
<keyword evidence="7" id="KW-1185">Reference proteome</keyword>
<dbReference type="RefSeq" id="WP_132966171.1">
    <property type="nucleotide sequence ID" value="NZ_LEKL01000081.1"/>
</dbReference>
<evidence type="ECO:0000313" key="5">
    <source>
        <dbReference type="EMBL" id="TNG87044.1"/>
    </source>
</evidence>
<dbReference type="Pfam" id="PF02734">
    <property type="entry name" value="Dak2"/>
    <property type="match status" value="1"/>
</dbReference>
<dbReference type="InterPro" id="IPR036117">
    <property type="entry name" value="DhaL_dom_sf"/>
</dbReference>
<dbReference type="Proteomes" id="UP000305526">
    <property type="component" value="Unassembled WGS sequence"/>
</dbReference>
<name>A0A4V2W2G0_9PAST</name>
<sequence>MERLEIIKSICQVINDNKDYLTELDREIGDGDHGVNLARGFEKIAAELPNMTNLSAAEVLSKMAMLLMSNVGGASGALYASALIKGSAVLKTHTTLDAQVIADTWQQMIDGIQLRGKAVLGEKTMLDSQIPAYQAFLAEISQAGSLSQGFAAAEQSALNGLNATRDIIATKGRASYLGERSLGHLDPGAASSYLMIKAISEALAEQTTKEKIC</sequence>
<dbReference type="InterPro" id="IPR004007">
    <property type="entry name" value="DhaL_dom"/>
</dbReference>
<reference evidence="4 6" key="1">
    <citation type="submission" date="2019-03" db="EMBL/GenBank/DDBJ databases">
        <title>Genomic Encyclopedia of Type Strains, Phase IV (KMG-IV): sequencing the most valuable type-strain genomes for metagenomic binning, comparative biology and taxonomic classification.</title>
        <authorList>
            <person name="Goeker M."/>
        </authorList>
    </citation>
    <scope>NUCLEOTIDE SEQUENCE [LARGE SCALE GENOMIC DNA]</scope>
    <source>
        <strain evidence="4 6">DSM 28140</strain>
    </source>
</reference>
<dbReference type="GO" id="GO:0005829">
    <property type="term" value="C:cytosol"/>
    <property type="evidence" value="ECO:0007669"/>
    <property type="project" value="TreeGrafter"/>
</dbReference>
<dbReference type="Proteomes" id="UP000294619">
    <property type="component" value="Unassembled WGS sequence"/>
</dbReference>
<dbReference type="FunFam" id="1.25.40.340:FF:000002">
    <property type="entry name" value="Dihydroxyacetone kinase, L subunit"/>
    <property type="match status" value="1"/>
</dbReference>
<dbReference type="InterPro" id="IPR012737">
    <property type="entry name" value="DhaK_L_YcgS"/>
</dbReference>
<dbReference type="SMART" id="SM01120">
    <property type="entry name" value="Dak2"/>
    <property type="match status" value="1"/>
</dbReference>
<keyword evidence="1" id="KW-0808">Transferase</keyword>
<organism evidence="4 6">
    <name type="scientific">Testudinibacter aquarius</name>
    <dbReference type="NCBI Taxonomy" id="1524974"/>
    <lineage>
        <taxon>Bacteria</taxon>
        <taxon>Pseudomonadati</taxon>
        <taxon>Pseudomonadota</taxon>
        <taxon>Gammaproteobacteria</taxon>
        <taxon>Pasteurellales</taxon>
        <taxon>Pasteurellaceae</taxon>
        <taxon>Testudinibacter</taxon>
    </lineage>
</organism>
<evidence type="ECO:0000313" key="4">
    <source>
        <dbReference type="EMBL" id="TCV87909.1"/>
    </source>
</evidence>
<accession>A0A4V2W2G0</accession>
<comment type="caution">
    <text evidence="4">The sequence shown here is derived from an EMBL/GenBank/DDBJ whole genome shotgun (WGS) entry which is preliminary data.</text>
</comment>
<evidence type="ECO:0000313" key="7">
    <source>
        <dbReference type="Proteomes" id="UP000305526"/>
    </source>
</evidence>
<dbReference type="SUPFAM" id="SSF101473">
    <property type="entry name" value="DhaL-like"/>
    <property type="match status" value="1"/>
</dbReference>
<dbReference type="Gene3D" id="1.25.40.340">
    <property type="match status" value="1"/>
</dbReference>
<dbReference type="NCBIfam" id="TIGR02365">
    <property type="entry name" value="dha_L_ycgS"/>
    <property type="match status" value="1"/>
</dbReference>
<evidence type="ECO:0000259" key="3">
    <source>
        <dbReference type="PROSITE" id="PS51480"/>
    </source>
</evidence>
<evidence type="ECO:0000256" key="1">
    <source>
        <dbReference type="ARBA" id="ARBA00022679"/>
    </source>
</evidence>
<reference evidence="5 7" key="2">
    <citation type="submission" date="2019-05" db="EMBL/GenBank/DDBJ databases">
        <title>Pasteurellaceae isolates from reptiles.</title>
        <authorList>
            <person name="Bojesen A.M."/>
            <person name="Lund E."/>
        </authorList>
    </citation>
    <scope>NUCLEOTIDE SEQUENCE [LARGE SCALE GENOMIC DNA]</scope>
    <source>
        <strain evidence="5 7">ELNT2x</strain>
    </source>
</reference>
<keyword evidence="2 4" id="KW-0418">Kinase</keyword>